<gene>
    <name evidence="7" type="ORF">ATJ97_2396</name>
</gene>
<dbReference type="SUPFAM" id="SSF55103">
    <property type="entry name" value="FAD-linked oxidases, C-terminal domain"/>
    <property type="match status" value="1"/>
</dbReference>
<dbReference type="PANTHER" id="PTHR42973:SF39">
    <property type="entry name" value="FAD-BINDING PCMH-TYPE DOMAIN-CONTAINING PROTEIN"/>
    <property type="match status" value="1"/>
</dbReference>
<dbReference type="InterPro" id="IPR036318">
    <property type="entry name" value="FAD-bd_PCMH-like_sf"/>
</dbReference>
<comment type="similarity">
    <text evidence="2">Belongs to the oxygen-dependent FAD-linked oxidoreductase family.</text>
</comment>
<keyword evidence="4" id="KW-0274">FAD</keyword>
<dbReference type="InterPro" id="IPR006094">
    <property type="entry name" value="Oxid_FAD_bind_N"/>
</dbReference>
<dbReference type="Gene3D" id="3.40.462.20">
    <property type="match status" value="1"/>
</dbReference>
<keyword evidence="8" id="KW-1185">Reference proteome</keyword>
<evidence type="ECO:0000256" key="1">
    <source>
        <dbReference type="ARBA" id="ARBA00001974"/>
    </source>
</evidence>
<dbReference type="InterPro" id="IPR012951">
    <property type="entry name" value="BBE"/>
</dbReference>
<dbReference type="Gene3D" id="3.30.465.10">
    <property type="match status" value="1"/>
</dbReference>
<evidence type="ECO:0000313" key="7">
    <source>
        <dbReference type="EMBL" id="PFG39876.1"/>
    </source>
</evidence>
<dbReference type="InterPro" id="IPR016166">
    <property type="entry name" value="FAD-bd_PCMH"/>
</dbReference>
<comment type="cofactor">
    <cofactor evidence="1">
        <name>FAD</name>
        <dbReference type="ChEBI" id="CHEBI:57692"/>
    </cofactor>
</comment>
<dbReference type="GO" id="GO:0016491">
    <property type="term" value="F:oxidoreductase activity"/>
    <property type="evidence" value="ECO:0007669"/>
    <property type="project" value="UniProtKB-KW"/>
</dbReference>
<evidence type="ECO:0000256" key="5">
    <source>
        <dbReference type="ARBA" id="ARBA00023002"/>
    </source>
</evidence>
<proteinExistence type="inferred from homology"/>
<dbReference type="GO" id="GO:0071949">
    <property type="term" value="F:FAD binding"/>
    <property type="evidence" value="ECO:0007669"/>
    <property type="project" value="InterPro"/>
</dbReference>
<dbReference type="InterPro" id="IPR016169">
    <property type="entry name" value="FAD-bd_PCMH_sub2"/>
</dbReference>
<dbReference type="InterPro" id="IPR016164">
    <property type="entry name" value="FAD-linked_Oxase-like_C"/>
</dbReference>
<dbReference type="Proteomes" id="UP000222106">
    <property type="component" value="Unassembled WGS sequence"/>
</dbReference>
<keyword evidence="5" id="KW-0560">Oxidoreductase</keyword>
<keyword evidence="3" id="KW-0285">Flavoprotein</keyword>
<evidence type="ECO:0000256" key="4">
    <source>
        <dbReference type="ARBA" id="ARBA00022827"/>
    </source>
</evidence>
<dbReference type="PROSITE" id="PS00862">
    <property type="entry name" value="OX2_COVAL_FAD"/>
    <property type="match status" value="1"/>
</dbReference>
<organism evidence="7 8">
    <name type="scientific">Georgenia soli</name>
    <dbReference type="NCBI Taxonomy" id="638953"/>
    <lineage>
        <taxon>Bacteria</taxon>
        <taxon>Bacillati</taxon>
        <taxon>Actinomycetota</taxon>
        <taxon>Actinomycetes</taxon>
        <taxon>Micrococcales</taxon>
        <taxon>Bogoriellaceae</taxon>
        <taxon>Georgenia</taxon>
    </lineage>
</organism>
<name>A0A2A9EMP4_9MICO</name>
<evidence type="ECO:0000256" key="2">
    <source>
        <dbReference type="ARBA" id="ARBA00005466"/>
    </source>
</evidence>
<feature type="domain" description="FAD-binding PCMH-type" evidence="6">
    <location>
        <begin position="40"/>
        <end position="210"/>
    </location>
</feature>
<sequence length="453" mass="48051">MNPSATTTVTERLRDRVTGRVITPGDADYETLRTTHYGAPDARPAVIVRAASTSDVVVAVAAARESGLELAVRSGGHSAAGHSTTERGILLDLGDMKDLEIDVENRTATARPGLTAGEYNTAAGRHGLATGFGDTGSVGVAGITLGGGVGLLTRRYGLTIDSLLGVEIVTADGGVLEADAEHDPDLFWAVRGGGGNFGVVTRLTFRLHPVDEVVGGMLVLPAAAEVIEGFARLVAAAPDELTAIANLMPCPPLPFVPAEVHGRPVLMAQLVHTGPVDEAEEALAPFRALAEPYADLVRPMRYPEIFQEEDMGPMPEIVSRGGFVREFGAEGAALLADAVATPGSPRIAQLRVLGGAVARIDTDATAFVHRDVPMMLMLVAFCDGPEDRARQEAWLEEASVLLDRATYVNFLGRAGAEEVRSAYPGRTWDRLAEVKRRYDPQNLFRLNHNVTPA</sequence>
<dbReference type="Pfam" id="PF08031">
    <property type="entry name" value="BBE"/>
    <property type="match status" value="1"/>
</dbReference>
<dbReference type="Gene3D" id="3.30.43.10">
    <property type="entry name" value="Uridine Diphospho-n-acetylenolpyruvylglucosamine Reductase, domain 2"/>
    <property type="match status" value="1"/>
</dbReference>
<evidence type="ECO:0000256" key="3">
    <source>
        <dbReference type="ARBA" id="ARBA00022630"/>
    </source>
</evidence>
<comment type="caution">
    <text evidence="7">The sequence shown here is derived from an EMBL/GenBank/DDBJ whole genome shotgun (WGS) entry which is preliminary data.</text>
</comment>
<dbReference type="EMBL" id="PDJI01000004">
    <property type="protein sequence ID" value="PFG39876.1"/>
    <property type="molecule type" value="Genomic_DNA"/>
</dbReference>
<dbReference type="PROSITE" id="PS51387">
    <property type="entry name" value="FAD_PCMH"/>
    <property type="match status" value="1"/>
</dbReference>
<protein>
    <submittedName>
        <fullName evidence="7">FAD/FMN-containing dehydrogenase</fullName>
    </submittedName>
</protein>
<evidence type="ECO:0000313" key="8">
    <source>
        <dbReference type="Proteomes" id="UP000222106"/>
    </source>
</evidence>
<dbReference type="PANTHER" id="PTHR42973">
    <property type="entry name" value="BINDING OXIDOREDUCTASE, PUTATIVE (AFU_ORTHOLOGUE AFUA_1G17690)-RELATED"/>
    <property type="match status" value="1"/>
</dbReference>
<dbReference type="AlphaFoldDB" id="A0A2A9EMP4"/>
<dbReference type="OrthoDB" id="9775082at2"/>
<dbReference type="InterPro" id="IPR016167">
    <property type="entry name" value="FAD-bd_PCMH_sub1"/>
</dbReference>
<evidence type="ECO:0000259" key="6">
    <source>
        <dbReference type="PROSITE" id="PS51387"/>
    </source>
</evidence>
<accession>A0A2A9EMP4</accession>
<reference evidence="7 8" key="1">
    <citation type="submission" date="2017-10" db="EMBL/GenBank/DDBJ databases">
        <title>Sequencing the genomes of 1000 actinobacteria strains.</title>
        <authorList>
            <person name="Klenk H.-P."/>
        </authorList>
    </citation>
    <scope>NUCLEOTIDE SEQUENCE [LARGE SCALE GENOMIC DNA]</scope>
    <source>
        <strain evidence="7 8">DSM 21838</strain>
    </source>
</reference>
<dbReference type="SUPFAM" id="SSF56176">
    <property type="entry name" value="FAD-binding/transporter-associated domain-like"/>
    <property type="match status" value="1"/>
</dbReference>
<dbReference type="InterPro" id="IPR006093">
    <property type="entry name" value="Oxy_OxRdtase_FAD_BS"/>
</dbReference>
<dbReference type="InterPro" id="IPR050416">
    <property type="entry name" value="FAD-linked_Oxidoreductase"/>
</dbReference>
<dbReference type="RefSeq" id="WP_098483900.1">
    <property type="nucleotide sequence ID" value="NZ_PDJI01000004.1"/>
</dbReference>
<dbReference type="Pfam" id="PF01565">
    <property type="entry name" value="FAD_binding_4"/>
    <property type="match status" value="1"/>
</dbReference>